<sequence length="213" mass="23711">MCKTQGYPHLIVADAAKDGASPVTEEADHQVNTLSGLVCGSCLQAIVAEGWILQKESMCFCRMLRCKLTLGDYHWQNTKVHFYVMRSASVEGFSGGATQIENILCHEVGIRRKDLLPVYEQYNSIKLGWNDRFVAFEYYVHEPIGVSRQLGPTFGVILDQTFFPPHRAYNVRRHNSGSSLDSGQSRENTTDESVICPLKSKSVSSTESSDGVI</sequence>
<organism evidence="3 4">
    <name type="scientific">Artemisia annua</name>
    <name type="common">Sweet wormwood</name>
    <dbReference type="NCBI Taxonomy" id="35608"/>
    <lineage>
        <taxon>Eukaryota</taxon>
        <taxon>Viridiplantae</taxon>
        <taxon>Streptophyta</taxon>
        <taxon>Embryophyta</taxon>
        <taxon>Tracheophyta</taxon>
        <taxon>Spermatophyta</taxon>
        <taxon>Magnoliopsida</taxon>
        <taxon>eudicotyledons</taxon>
        <taxon>Gunneridae</taxon>
        <taxon>Pentapetalae</taxon>
        <taxon>asterids</taxon>
        <taxon>campanulids</taxon>
        <taxon>Asterales</taxon>
        <taxon>Asteraceae</taxon>
        <taxon>Asteroideae</taxon>
        <taxon>Anthemideae</taxon>
        <taxon>Artemisiinae</taxon>
        <taxon>Artemisia</taxon>
    </lineage>
</organism>
<keyword evidence="4" id="KW-1185">Reference proteome</keyword>
<dbReference type="EMBL" id="PKPP01001951">
    <property type="protein sequence ID" value="PWA78725.1"/>
    <property type="molecule type" value="Genomic_DNA"/>
</dbReference>
<evidence type="ECO:0000313" key="3">
    <source>
        <dbReference type="EMBL" id="PWA78725.1"/>
    </source>
</evidence>
<feature type="domain" description="BCAS3" evidence="2">
    <location>
        <begin position="75"/>
        <end position="120"/>
    </location>
</feature>
<dbReference type="Proteomes" id="UP000245207">
    <property type="component" value="Unassembled WGS sequence"/>
</dbReference>
<accession>A0A2U1NYY5</accession>
<evidence type="ECO:0000259" key="2">
    <source>
        <dbReference type="Pfam" id="PF12490"/>
    </source>
</evidence>
<dbReference type="InterPro" id="IPR022175">
    <property type="entry name" value="BCAS3_dom"/>
</dbReference>
<evidence type="ECO:0000313" key="4">
    <source>
        <dbReference type="Proteomes" id="UP000245207"/>
    </source>
</evidence>
<protein>
    <submittedName>
        <fullName evidence="3">ATG18-like protein</fullName>
    </submittedName>
</protein>
<feature type="compositionally biased region" description="Polar residues" evidence="1">
    <location>
        <begin position="176"/>
        <end position="187"/>
    </location>
</feature>
<dbReference type="OrthoDB" id="1748805at2759"/>
<dbReference type="Pfam" id="PF12490">
    <property type="entry name" value="BCAS3"/>
    <property type="match status" value="1"/>
</dbReference>
<evidence type="ECO:0000256" key="1">
    <source>
        <dbReference type="SAM" id="MobiDB-lite"/>
    </source>
</evidence>
<reference evidence="3 4" key="1">
    <citation type="journal article" date="2018" name="Mol. Plant">
        <title>The genome of Artemisia annua provides insight into the evolution of Asteraceae family and artemisinin biosynthesis.</title>
        <authorList>
            <person name="Shen Q."/>
            <person name="Zhang L."/>
            <person name="Liao Z."/>
            <person name="Wang S."/>
            <person name="Yan T."/>
            <person name="Shi P."/>
            <person name="Liu M."/>
            <person name="Fu X."/>
            <person name="Pan Q."/>
            <person name="Wang Y."/>
            <person name="Lv Z."/>
            <person name="Lu X."/>
            <person name="Zhang F."/>
            <person name="Jiang W."/>
            <person name="Ma Y."/>
            <person name="Chen M."/>
            <person name="Hao X."/>
            <person name="Li L."/>
            <person name="Tang Y."/>
            <person name="Lv G."/>
            <person name="Zhou Y."/>
            <person name="Sun X."/>
            <person name="Brodelius P.E."/>
            <person name="Rose J.K.C."/>
            <person name="Tang K."/>
        </authorList>
    </citation>
    <scope>NUCLEOTIDE SEQUENCE [LARGE SCALE GENOMIC DNA]</scope>
    <source>
        <strain evidence="4">cv. Huhao1</strain>
        <tissue evidence="3">Leaf</tissue>
    </source>
</reference>
<feature type="region of interest" description="Disordered" evidence="1">
    <location>
        <begin position="173"/>
        <end position="213"/>
    </location>
</feature>
<proteinExistence type="predicted"/>
<dbReference type="AlphaFoldDB" id="A0A2U1NYY5"/>
<name>A0A2U1NYY5_ARTAN</name>
<feature type="compositionally biased region" description="Low complexity" evidence="1">
    <location>
        <begin position="200"/>
        <end position="213"/>
    </location>
</feature>
<dbReference type="STRING" id="35608.A0A2U1NYY5"/>
<gene>
    <name evidence="3" type="ORF">CTI12_AA214240</name>
</gene>
<comment type="caution">
    <text evidence="3">The sequence shown here is derived from an EMBL/GenBank/DDBJ whole genome shotgun (WGS) entry which is preliminary data.</text>
</comment>